<dbReference type="AlphaFoldDB" id="A0A926DU17"/>
<protein>
    <submittedName>
        <fullName evidence="2">Uncharacterized protein</fullName>
    </submittedName>
</protein>
<accession>A0A926DU17</accession>
<proteinExistence type="predicted"/>
<dbReference type="RefSeq" id="WP_249290019.1">
    <property type="nucleotide sequence ID" value="NZ_JACRSQ010000027.1"/>
</dbReference>
<feature type="compositionally biased region" description="Basic residues" evidence="1">
    <location>
        <begin position="48"/>
        <end position="60"/>
    </location>
</feature>
<gene>
    <name evidence="2" type="ORF">H8730_14125</name>
</gene>
<feature type="region of interest" description="Disordered" evidence="1">
    <location>
        <begin position="48"/>
        <end position="112"/>
    </location>
</feature>
<feature type="compositionally biased region" description="Basic and acidic residues" evidence="1">
    <location>
        <begin position="68"/>
        <end position="79"/>
    </location>
</feature>
<reference evidence="2" key="1">
    <citation type="submission" date="2020-08" db="EMBL/GenBank/DDBJ databases">
        <title>Genome public.</title>
        <authorList>
            <person name="Liu C."/>
            <person name="Sun Q."/>
        </authorList>
    </citation>
    <scope>NUCLEOTIDE SEQUENCE</scope>
    <source>
        <strain evidence="2">NSJ-32</strain>
    </source>
</reference>
<sequence length="112" mass="11963">MHAGEAGTSRGQRANGGKISAITVKTAKLAGKREEKCTPVRRGRAGLACKRRQIARRHRRDVQGGGETGRKMHAGEARTGRGQRAHGGRLPAGIVETAKSAEKQDKKCTPAR</sequence>
<name>A0A926DU17_9FIRM</name>
<dbReference type="EMBL" id="JACRSQ010000027">
    <property type="protein sequence ID" value="MBC8544681.1"/>
    <property type="molecule type" value="Genomic_DNA"/>
</dbReference>
<evidence type="ECO:0000313" key="3">
    <source>
        <dbReference type="Proteomes" id="UP000657006"/>
    </source>
</evidence>
<feature type="compositionally biased region" description="Basic and acidic residues" evidence="1">
    <location>
        <begin position="99"/>
        <end position="112"/>
    </location>
</feature>
<feature type="region of interest" description="Disordered" evidence="1">
    <location>
        <begin position="1"/>
        <end position="20"/>
    </location>
</feature>
<evidence type="ECO:0000256" key="1">
    <source>
        <dbReference type="SAM" id="MobiDB-lite"/>
    </source>
</evidence>
<evidence type="ECO:0000313" key="2">
    <source>
        <dbReference type="EMBL" id="MBC8544681.1"/>
    </source>
</evidence>
<keyword evidence="3" id="KW-1185">Reference proteome</keyword>
<comment type="caution">
    <text evidence="2">The sequence shown here is derived from an EMBL/GenBank/DDBJ whole genome shotgun (WGS) entry which is preliminary data.</text>
</comment>
<dbReference type="Proteomes" id="UP000657006">
    <property type="component" value="Unassembled WGS sequence"/>
</dbReference>
<organism evidence="2 3">
    <name type="scientific">Bianquea renquensis</name>
    <dbReference type="NCBI Taxonomy" id="2763661"/>
    <lineage>
        <taxon>Bacteria</taxon>
        <taxon>Bacillati</taxon>
        <taxon>Bacillota</taxon>
        <taxon>Clostridia</taxon>
        <taxon>Eubacteriales</taxon>
        <taxon>Bianqueaceae</taxon>
        <taxon>Bianquea</taxon>
    </lineage>
</organism>